<proteinExistence type="predicted"/>
<accession>A0ABN9SDL2</accession>
<protein>
    <submittedName>
        <fullName evidence="2">Uncharacterized protein</fullName>
    </submittedName>
</protein>
<evidence type="ECO:0000313" key="2">
    <source>
        <dbReference type="EMBL" id="CAK0829966.1"/>
    </source>
</evidence>
<feature type="region of interest" description="Disordered" evidence="1">
    <location>
        <begin position="111"/>
        <end position="172"/>
    </location>
</feature>
<dbReference type="Proteomes" id="UP001189429">
    <property type="component" value="Unassembled WGS sequence"/>
</dbReference>
<dbReference type="EMBL" id="CAUYUJ010010668">
    <property type="protein sequence ID" value="CAK0829966.1"/>
    <property type="molecule type" value="Genomic_DNA"/>
</dbReference>
<name>A0ABN9SDL2_9DINO</name>
<sequence length="197" mass="21203">MPAIGRTFVSCRSFWSPGASVTEVGNVMSAIASEYERALHLESRIKWFRQTWVGSDASCVLESIPLTRAISSDSAKQDVLSSAEAAQCECPWQRAGPVTAASDCGDAGADGADVGTGADDVYSGRHEEHHNQDEAQGLQPSSRLPRAPRAETPRLPGAKIAAGSPHRQSRGLSELRHALRQARKKPMIRSQRSRGGR</sequence>
<keyword evidence="3" id="KW-1185">Reference proteome</keyword>
<feature type="compositionally biased region" description="Low complexity" evidence="1">
    <location>
        <begin position="111"/>
        <end position="120"/>
    </location>
</feature>
<evidence type="ECO:0000313" key="3">
    <source>
        <dbReference type="Proteomes" id="UP001189429"/>
    </source>
</evidence>
<organism evidence="2 3">
    <name type="scientific">Prorocentrum cordatum</name>
    <dbReference type="NCBI Taxonomy" id="2364126"/>
    <lineage>
        <taxon>Eukaryota</taxon>
        <taxon>Sar</taxon>
        <taxon>Alveolata</taxon>
        <taxon>Dinophyceae</taxon>
        <taxon>Prorocentrales</taxon>
        <taxon>Prorocentraceae</taxon>
        <taxon>Prorocentrum</taxon>
    </lineage>
</organism>
<feature type="compositionally biased region" description="Basic and acidic residues" evidence="1">
    <location>
        <begin position="122"/>
        <end position="133"/>
    </location>
</feature>
<comment type="caution">
    <text evidence="2">The sequence shown here is derived from an EMBL/GenBank/DDBJ whole genome shotgun (WGS) entry which is preliminary data.</text>
</comment>
<reference evidence="2" key="1">
    <citation type="submission" date="2023-10" db="EMBL/GenBank/DDBJ databases">
        <authorList>
            <person name="Chen Y."/>
            <person name="Shah S."/>
            <person name="Dougan E. K."/>
            <person name="Thang M."/>
            <person name="Chan C."/>
        </authorList>
    </citation>
    <scope>NUCLEOTIDE SEQUENCE [LARGE SCALE GENOMIC DNA]</scope>
</reference>
<evidence type="ECO:0000256" key="1">
    <source>
        <dbReference type="SAM" id="MobiDB-lite"/>
    </source>
</evidence>
<gene>
    <name evidence="2" type="ORF">PCOR1329_LOCUS28745</name>
</gene>